<dbReference type="InterPro" id="IPR036393">
    <property type="entry name" value="AceGlu_kinase-like_sf"/>
</dbReference>
<comment type="subcellular location">
    <subcellularLocation>
        <location evidence="8">Cytoplasm</location>
    </subcellularLocation>
</comment>
<keyword evidence="5 8" id="KW-0547">Nucleotide-binding</keyword>
<evidence type="ECO:0000256" key="1">
    <source>
        <dbReference type="ARBA" id="ARBA00022490"/>
    </source>
</evidence>
<evidence type="ECO:0000256" key="7">
    <source>
        <dbReference type="ARBA" id="ARBA00022840"/>
    </source>
</evidence>
<feature type="binding site" evidence="8">
    <location>
        <position position="51"/>
    </location>
    <ligand>
        <name>substrate</name>
    </ligand>
</feature>
<evidence type="ECO:0000256" key="2">
    <source>
        <dbReference type="ARBA" id="ARBA00022605"/>
    </source>
</evidence>
<dbReference type="Pfam" id="PF00696">
    <property type="entry name" value="AA_kinase"/>
    <property type="match status" value="1"/>
</dbReference>
<dbReference type="PRINTS" id="PR00474">
    <property type="entry name" value="GLU5KINASE"/>
</dbReference>
<evidence type="ECO:0000256" key="6">
    <source>
        <dbReference type="ARBA" id="ARBA00022777"/>
    </source>
</evidence>
<feature type="binding site" evidence="8">
    <location>
        <position position="11"/>
    </location>
    <ligand>
        <name>ATP</name>
        <dbReference type="ChEBI" id="CHEBI:30616"/>
    </ligand>
</feature>
<dbReference type="InterPro" id="IPR001048">
    <property type="entry name" value="Asp/Glu/Uridylate_kinase"/>
</dbReference>
<comment type="catalytic activity">
    <reaction evidence="8">
        <text>L-glutamate + ATP = L-glutamyl 5-phosphate + ADP</text>
        <dbReference type="Rhea" id="RHEA:14877"/>
        <dbReference type="ChEBI" id="CHEBI:29985"/>
        <dbReference type="ChEBI" id="CHEBI:30616"/>
        <dbReference type="ChEBI" id="CHEBI:58274"/>
        <dbReference type="ChEBI" id="CHEBI:456216"/>
        <dbReference type="EC" id="2.7.2.11"/>
    </reaction>
</comment>
<dbReference type="InterPro" id="IPR001057">
    <property type="entry name" value="Glu/AcGlu_kinase"/>
</dbReference>
<dbReference type="EC" id="2.7.2.11" evidence="8"/>
<proteinExistence type="inferred from homology"/>
<keyword evidence="4 8" id="KW-0808">Transferase</keyword>
<keyword evidence="7 8" id="KW-0067">ATP-binding</keyword>
<keyword evidence="6 8" id="KW-0418">Kinase</keyword>
<accession>A0A9D5M2D1</accession>
<keyword evidence="11" id="KW-1185">Reference proteome</keyword>
<dbReference type="NCBIfam" id="TIGR01027">
    <property type="entry name" value="proB"/>
    <property type="match status" value="1"/>
</dbReference>
<comment type="pathway">
    <text evidence="8">Amino-acid biosynthesis; L-proline biosynthesis; L-glutamate 5-semialdehyde from L-glutamate: step 1/2.</text>
</comment>
<dbReference type="PANTHER" id="PTHR43654">
    <property type="entry name" value="GLUTAMATE 5-KINASE"/>
    <property type="match status" value="1"/>
</dbReference>
<evidence type="ECO:0000256" key="3">
    <source>
        <dbReference type="ARBA" id="ARBA00022650"/>
    </source>
</evidence>
<dbReference type="PROSITE" id="PS00902">
    <property type="entry name" value="GLUTAMATE_5_KINASE"/>
    <property type="match status" value="1"/>
</dbReference>
<dbReference type="InterPro" id="IPR041739">
    <property type="entry name" value="G5K_ProB"/>
</dbReference>
<dbReference type="InterPro" id="IPR019797">
    <property type="entry name" value="Glutamate_5-kinase_CS"/>
</dbReference>
<dbReference type="RefSeq" id="WP_226391980.1">
    <property type="nucleotide sequence ID" value="NZ_JADCKB010000004.1"/>
</dbReference>
<dbReference type="CDD" id="cd04242">
    <property type="entry name" value="AAK_G5K_ProB"/>
    <property type="match status" value="1"/>
</dbReference>
<feature type="binding site" evidence="8">
    <location>
        <begin position="211"/>
        <end position="217"/>
    </location>
    <ligand>
        <name>ATP</name>
        <dbReference type="ChEBI" id="CHEBI:30616"/>
    </ligand>
</feature>
<evidence type="ECO:0000256" key="4">
    <source>
        <dbReference type="ARBA" id="ARBA00022679"/>
    </source>
</evidence>
<dbReference type="EMBL" id="JADCKB010000004">
    <property type="protein sequence ID" value="MBE5039419.1"/>
    <property type="molecule type" value="Genomic_DNA"/>
</dbReference>
<comment type="function">
    <text evidence="8">Catalyzes the transfer of a phosphate group to glutamate to form L-glutamate 5-phosphate.</text>
</comment>
<sequence length="260" mass="28300">MTKQVKRVVVKVGTSTLTYETGKINLRRLETLVRVLSDLMNMGMEVILVSSGAIGVGVGKLGLSEKPTDTRQKQALAAIGQASLMAIYEKYFKEYGYNTGQVLLTKFILEDELRYISAKNAFNTMLDYRVIPIVNENDVISTYEIEFGDNDTLSAYVARLVDADLLVIMSDIDGFYDGDPSAPGSQVIPVVEEITDQIRSCAGGKGTRRGTGGMRTKLKAAELVCSVGIDMVITNGNCPDNLYGIVQGESIGTLFKGKKK</sequence>
<dbReference type="InterPro" id="IPR005715">
    <property type="entry name" value="Glu_5kinase/COase_Synthase"/>
</dbReference>
<dbReference type="GO" id="GO:0004349">
    <property type="term" value="F:glutamate 5-kinase activity"/>
    <property type="evidence" value="ECO:0007669"/>
    <property type="project" value="UniProtKB-UniRule"/>
</dbReference>
<dbReference type="FunFam" id="3.40.1160.10:FF:000018">
    <property type="entry name" value="Glutamate 5-kinase"/>
    <property type="match status" value="1"/>
</dbReference>
<feature type="domain" description="Aspartate/glutamate/uridylate kinase" evidence="9">
    <location>
        <begin position="6"/>
        <end position="235"/>
    </location>
</feature>
<dbReference type="AlphaFoldDB" id="A0A9D5M2D1"/>
<dbReference type="InterPro" id="IPR011529">
    <property type="entry name" value="Glu_5kinase"/>
</dbReference>
<name>A0A9D5M2D1_9FIRM</name>
<comment type="caution">
    <text evidence="10">The sequence shown here is derived from an EMBL/GenBank/DDBJ whole genome shotgun (WGS) entry which is preliminary data.</text>
</comment>
<keyword evidence="3 8" id="KW-0641">Proline biosynthesis</keyword>
<evidence type="ECO:0000313" key="11">
    <source>
        <dbReference type="Proteomes" id="UP000806542"/>
    </source>
</evidence>
<dbReference type="GO" id="GO:0005524">
    <property type="term" value="F:ATP binding"/>
    <property type="evidence" value="ECO:0007669"/>
    <property type="project" value="UniProtKB-KW"/>
</dbReference>
<keyword evidence="1 8" id="KW-0963">Cytoplasm</keyword>
<evidence type="ECO:0000259" key="9">
    <source>
        <dbReference type="Pfam" id="PF00696"/>
    </source>
</evidence>
<evidence type="ECO:0000256" key="5">
    <source>
        <dbReference type="ARBA" id="ARBA00022741"/>
    </source>
</evidence>
<gene>
    <name evidence="8 10" type="primary">proB</name>
    <name evidence="10" type="ORF">INF28_02945</name>
</gene>
<dbReference type="Gene3D" id="3.40.1160.10">
    <property type="entry name" value="Acetylglutamate kinase-like"/>
    <property type="match status" value="1"/>
</dbReference>
<evidence type="ECO:0000256" key="8">
    <source>
        <dbReference type="HAMAP-Rule" id="MF_00456"/>
    </source>
</evidence>
<reference evidence="10" key="1">
    <citation type="submission" date="2020-10" db="EMBL/GenBank/DDBJ databases">
        <title>ChiBAC.</title>
        <authorList>
            <person name="Zenner C."/>
            <person name="Hitch T.C.A."/>
            <person name="Clavel T."/>
        </authorList>
    </citation>
    <scope>NUCLEOTIDE SEQUENCE</scope>
    <source>
        <strain evidence="10">DSM 107454</strain>
    </source>
</reference>
<dbReference type="PIRSF" id="PIRSF000729">
    <property type="entry name" value="GK"/>
    <property type="match status" value="1"/>
</dbReference>
<dbReference type="SUPFAM" id="SSF53633">
    <property type="entry name" value="Carbamate kinase-like"/>
    <property type="match status" value="1"/>
</dbReference>
<feature type="binding site" evidence="8">
    <location>
        <position position="138"/>
    </location>
    <ligand>
        <name>substrate</name>
    </ligand>
</feature>
<dbReference type="HAMAP" id="MF_00456">
    <property type="entry name" value="ProB"/>
    <property type="match status" value="1"/>
</dbReference>
<comment type="similarity">
    <text evidence="8">Belongs to the glutamate 5-kinase family.</text>
</comment>
<keyword evidence="2 8" id="KW-0028">Amino-acid biosynthesis</keyword>
<evidence type="ECO:0000313" key="10">
    <source>
        <dbReference type="EMBL" id="MBE5039419.1"/>
    </source>
</evidence>
<feature type="binding site" evidence="8">
    <location>
        <position position="150"/>
    </location>
    <ligand>
        <name>substrate</name>
    </ligand>
</feature>
<protein>
    <recommendedName>
        <fullName evidence="8">Glutamate 5-kinase</fullName>
        <ecNumber evidence="8">2.7.2.11</ecNumber>
    </recommendedName>
    <alternativeName>
        <fullName evidence="8">Gamma-glutamyl kinase</fullName>
        <shortName evidence="8">GK</shortName>
    </alternativeName>
</protein>
<dbReference type="PANTHER" id="PTHR43654:SF1">
    <property type="entry name" value="ISOPENTENYL PHOSPHATE KINASE"/>
    <property type="match status" value="1"/>
</dbReference>
<dbReference type="GO" id="GO:0005829">
    <property type="term" value="C:cytosol"/>
    <property type="evidence" value="ECO:0007669"/>
    <property type="project" value="TreeGrafter"/>
</dbReference>
<feature type="binding site" evidence="8">
    <location>
        <begin position="170"/>
        <end position="171"/>
    </location>
    <ligand>
        <name>ATP</name>
        <dbReference type="ChEBI" id="CHEBI:30616"/>
    </ligand>
</feature>
<organism evidence="10 11">
    <name type="scientific">Ructibacterium gallinarum</name>
    <dbReference type="NCBI Taxonomy" id="2779355"/>
    <lineage>
        <taxon>Bacteria</taxon>
        <taxon>Bacillati</taxon>
        <taxon>Bacillota</taxon>
        <taxon>Clostridia</taxon>
        <taxon>Eubacteriales</taxon>
        <taxon>Oscillospiraceae</taxon>
        <taxon>Ructibacterium</taxon>
    </lineage>
</organism>
<dbReference type="Proteomes" id="UP000806542">
    <property type="component" value="Unassembled WGS sequence"/>
</dbReference>
<dbReference type="GO" id="GO:0055129">
    <property type="term" value="P:L-proline biosynthetic process"/>
    <property type="evidence" value="ECO:0007669"/>
    <property type="project" value="UniProtKB-UniRule"/>
</dbReference>